<dbReference type="GO" id="GO:0017056">
    <property type="term" value="F:structural constituent of nuclear pore"/>
    <property type="evidence" value="ECO:0007669"/>
    <property type="project" value="TreeGrafter"/>
</dbReference>
<dbReference type="GO" id="GO:0005643">
    <property type="term" value="C:nuclear pore"/>
    <property type="evidence" value="ECO:0007669"/>
    <property type="project" value="TreeGrafter"/>
</dbReference>
<gene>
    <name evidence="9" type="ORF">BTJ68_15533</name>
</gene>
<dbReference type="InterPro" id="IPR048884">
    <property type="entry name" value="Nup120_helical"/>
</dbReference>
<comment type="caution">
    <text evidence="9">The sequence shown here is derived from an EMBL/GenBank/DDBJ whole genome shotgun (WGS) entry which is preliminary data.</text>
</comment>
<comment type="subcellular location">
    <subcellularLocation>
        <location evidence="1">Nucleus</location>
    </subcellularLocation>
</comment>
<dbReference type="PANTHER" id="PTHR21286:SF0">
    <property type="entry name" value="NUCLEAR PORE COMPLEX PROTEIN NUP160"/>
    <property type="match status" value="1"/>
</dbReference>
<reference evidence="9 10" key="1">
    <citation type="submission" date="2017-01" db="EMBL/GenBank/DDBJ databases">
        <title>The recent genome duplication of the halophilic yeast Hortaea werneckii: insights from long-read sequencing.</title>
        <authorList>
            <person name="Sinha S."/>
            <person name="Flibotte S."/>
            <person name="Neira M."/>
            <person name="Lenassi M."/>
            <person name="Gostincar C."/>
            <person name="Stajich J.E."/>
            <person name="Nislow C.E."/>
        </authorList>
    </citation>
    <scope>NUCLEOTIDE SEQUENCE [LARGE SCALE GENOMIC DNA]</scope>
    <source>
        <strain evidence="9 10">EXF-2000</strain>
    </source>
</reference>
<dbReference type="InterPro" id="IPR036812">
    <property type="entry name" value="NAD(P)_OxRdtase_dom_sf"/>
</dbReference>
<dbReference type="PANTHER" id="PTHR21286">
    <property type="entry name" value="NUCLEAR PORE COMPLEX PROTEIN NUP160"/>
    <property type="match status" value="1"/>
</dbReference>
<dbReference type="Pfam" id="PF11715">
    <property type="entry name" value="Beta-prop_Nup120_160"/>
    <property type="match status" value="1"/>
</dbReference>
<dbReference type="EMBL" id="MUNK01000470">
    <property type="protein sequence ID" value="OTA19150.1"/>
    <property type="molecule type" value="Genomic_DNA"/>
</dbReference>
<organism evidence="9 10">
    <name type="scientific">Hortaea werneckii EXF-2000</name>
    <dbReference type="NCBI Taxonomy" id="1157616"/>
    <lineage>
        <taxon>Eukaryota</taxon>
        <taxon>Fungi</taxon>
        <taxon>Dikarya</taxon>
        <taxon>Ascomycota</taxon>
        <taxon>Pezizomycotina</taxon>
        <taxon>Dothideomycetes</taxon>
        <taxon>Dothideomycetidae</taxon>
        <taxon>Mycosphaerellales</taxon>
        <taxon>Teratosphaeriaceae</taxon>
        <taxon>Hortaea</taxon>
    </lineage>
</organism>
<name>A0A1Z5SLJ3_HORWE</name>
<keyword evidence="2" id="KW-0813">Transport</keyword>
<dbReference type="InterPro" id="IPR023210">
    <property type="entry name" value="NADP_OxRdtase_dom"/>
</dbReference>
<dbReference type="CDD" id="cd19077">
    <property type="entry name" value="AKR_AKR8A1-2"/>
    <property type="match status" value="1"/>
</dbReference>
<dbReference type="InterPro" id="IPR021717">
    <property type="entry name" value="Nucleoporin_Nup160"/>
</dbReference>
<dbReference type="OrthoDB" id="67716at2759"/>
<evidence type="ECO:0000256" key="4">
    <source>
        <dbReference type="ARBA" id="ARBA00023242"/>
    </source>
</evidence>
<feature type="domain" description="Nucleoporin Nup120/160 beta-propeller" evidence="6">
    <location>
        <begin position="79"/>
        <end position="587"/>
    </location>
</feature>
<dbReference type="STRING" id="1157616.A0A1Z5SLJ3"/>
<dbReference type="GO" id="GO:0016491">
    <property type="term" value="F:oxidoreductase activity"/>
    <property type="evidence" value="ECO:0007669"/>
    <property type="project" value="UniProtKB-KW"/>
</dbReference>
<evidence type="ECO:0000259" key="7">
    <source>
        <dbReference type="Pfam" id="PF21486"/>
    </source>
</evidence>
<dbReference type="Gene3D" id="3.20.20.100">
    <property type="entry name" value="NADP-dependent oxidoreductase domain"/>
    <property type="match status" value="1"/>
</dbReference>
<feature type="domain" description="Nucleoporin nup120-like HEAT repeat" evidence="8">
    <location>
        <begin position="879"/>
        <end position="1082"/>
    </location>
</feature>
<evidence type="ECO:0000256" key="1">
    <source>
        <dbReference type="ARBA" id="ARBA00004123"/>
    </source>
</evidence>
<evidence type="ECO:0000313" key="9">
    <source>
        <dbReference type="EMBL" id="OTA19150.1"/>
    </source>
</evidence>
<proteinExistence type="predicted"/>
<evidence type="ECO:0000259" key="8">
    <source>
        <dbReference type="Pfam" id="PF23300"/>
    </source>
</evidence>
<dbReference type="Pfam" id="PF00248">
    <property type="entry name" value="Aldo_ket_red"/>
    <property type="match status" value="1"/>
</dbReference>
<dbReference type="Pfam" id="PF21486">
    <property type="entry name" value="NUP120_helical"/>
    <property type="match status" value="1"/>
</dbReference>
<keyword evidence="3" id="KW-0560">Oxidoreductase</keyword>
<sequence>MSPPPILHREVRVPPSPTSPALILNIDTVGSSQQRALARAGSKRSFDEISSGLDEETYARKHLATEGINDSYSGEGNGWLTYRVHFQDAILPGGVVLADPEETDALECFVFTESKELFTITLKRDLLTRATLPAEFDSATCVKRYSSSFLGLRQPYRFHAASSLELLVSLTDGSLVRLERRAGENGAQWRETIFSEGGWSGSFSLKKMIPFSSQRTVRYGDSELDASAIVDMARTPDSLHIWTLTLDHWLKMWSIKTGKVVSKLDLLNEARDEARKTPFVMSAEQGKLMQLLRIRKSPDSNEVMQVDEEQDWASAYYLVVQSPKDHQFKFYKVTPNYSSIEGHTVNVEDQHSRNKLIPPVDELMNTNVWHLEDFHVRPGFEWVDTMLWIRARSGTLCRTFALTFDLLMSEDGEAPNTSATWRNAWSAVDEGPLRSEELKLSPGYPGELEVRSEDASTPSEKWLAFLFYPDRFSLASLDAALYIYRKGRGLPSTSSRGVKAAEQPLEERLATAITSKIMLKRSANDQPDYVRYQQDIQEQWQTYYSLLSHLHNRRHEPIGLAFDNASGLAWSICADYVAPIRECSGLELRILNTHLLDNNATFDVDRKLHGLIYPERLSKSDANSYESVQLSRLLAAARDLRRSLTGPVQEKIRETAATAALEIADPSETGVSEPGRASSIFDICNLDSEVTDEDFEALSLGVESLGGLGSLQDFSILGILEWIDTEGNFAGHDSGAQLTPFGPTVLTAGVEETLRRSESILLDLITLVVFMAGGLEAEELDPEFNADQMYDACVDRLRRVDLLLWLVGHKRERTIRVGNAEVTSEVTLFEDVFVGDWRALQSHRRESQTMSELLTVWIKAWISGIKCHGPAWEGTTTHILAFLVNRKESDLALDFLPFMTAETTSWSSYVKARMCVDLGDYAQASHYFKSAAEGCAADKNIDSTDTAELLSPDEQTYFGSGLAAYHQHVAALFERLRVYSYVADFARLALRQTERIPDFAAAMARLDRKKQVHDSPARDRISVAQEEQRLLKIKEARDDILNRLFNALVQTGRWSEAYEALKEIEDQPMKRADLRRLLESCVKSRAVPELLALPFEGELGIEADKALLGMAKKDLASGTSKVAIPTYQVLYAFRTQRQDFRGAAEILYEHLERLRHTPYHHPAHDPEDEMLVNVYVLLINTLACCGEEDAWLLAEPIQGVHREGSKRKLVTLADLRREYTAELDKRSDMLHGRFALVGGEEDAAMDSAMASVIDKAKSALGMKHDELDMLGHKIGSTGYGLMGLTWRANPPPQEQSFAAMKESLKHGANFWNGGEIYGNAERNSLHLLREYFEKYPEDVKKVVISIKGGCEVNVLKPNGSEENTRRSINECIEQLGKVGKKLDLWESARVDPETPIEITMRTAKEFVDAGKLGGISLSECSADTIRRASKVAKIEAVEVEFSLWATEILDNGVAQACAELGIPIVAYSPLGRGFLTGQIKRLDDIPEDDMRRHLPRFQPENFDANIKLVDDLQQLADKKGCTPGQIATSWIKAKSGKNGLPVFIPIPGATTSERVAENCVDVDLSDADVKEIDSLLEKVEVKGERYGGVQLKLAFGSTPPLTEEKL</sequence>
<dbReference type="Pfam" id="PF23300">
    <property type="entry name" value="HEAT_Nup120"/>
    <property type="match status" value="1"/>
</dbReference>
<evidence type="ECO:0000313" key="10">
    <source>
        <dbReference type="Proteomes" id="UP000194280"/>
    </source>
</evidence>
<dbReference type="InParanoid" id="A0A1Z5SLJ3"/>
<dbReference type="InterPro" id="IPR059141">
    <property type="entry name" value="Beta-prop_Nup120_160"/>
</dbReference>
<dbReference type="InterPro" id="IPR056548">
    <property type="entry name" value="HEAT_Nup120"/>
</dbReference>
<evidence type="ECO:0000256" key="2">
    <source>
        <dbReference type="ARBA" id="ARBA00022448"/>
    </source>
</evidence>
<keyword evidence="10" id="KW-1185">Reference proteome</keyword>
<dbReference type="SUPFAM" id="SSF51430">
    <property type="entry name" value="NAD(P)-linked oxidoreductase"/>
    <property type="match status" value="1"/>
</dbReference>
<evidence type="ECO:0000259" key="5">
    <source>
        <dbReference type="Pfam" id="PF00248"/>
    </source>
</evidence>
<keyword evidence="4" id="KW-0539">Nucleus</keyword>
<dbReference type="VEuPathDB" id="FungiDB:BTJ68_15533"/>
<feature type="domain" description="NADP-dependent oxidoreductase" evidence="5">
    <location>
        <begin position="1278"/>
        <end position="1576"/>
    </location>
</feature>
<protein>
    <submittedName>
        <fullName evidence="9">Uncharacterized protein</fullName>
    </submittedName>
</protein>
<feature type="domain" description="Nucleoporin Nup120 helical" evidence="7">
    <location>
        <begin position="671"/>
        <end position="791"/>
    </location>
</feature>
<evidence type="ECO:0000259" key="6">
    <source>
        <dbReference type="Pfam" id="PF11715"/>
    </source>
</evidence>
<evidence type="ECO:0000256" key="3">
    <source>
        <dbReference type="ARBA" id="ARBA00023002"/>
    </source>
</evidence>
<dbReference type="Proteomes" id="UP000194280">
    <property type="component" value="Unassembled WGS sequence"/>
</dbReference>
<accession>A0A1Z5SLJ3</accession>